<keyword evidence="7" id="KW-1185">Reference proteome</keyword>
<name>A0A1I5A6V6_9GAMM</name>
<dbReference type="InterPro" id="IPR001279">
    <property type="entry name" value="Metallo-B-lactamas"/>
</dbReference>
<dbReference type="CDD" id="cd07730">
    <property type="entry name" value="metallo-hydrolase-like_MBL-fold"/>
    <property type="match status" value="1"/>
</dbReference>
<gene>
    <name evidence="6" type="ORF">SAMN05216289_13312</name>
</gene>
<keyword evidence="3" id="KW-0378">Hydrolase</keyword>
<dbReference type="Proteomes" id="UP000198575">
    <property type="component" value="Unassembled WGS sequence"/>
</dbReference>
<dbReference type="AlphaFoldDB" id="A0A1I5A6V6"/>
<organism evidence="6 7">
    <name type="scientific">Dokdonella immobilis</name>
    <dbReference type="NCBI Taxonomy" id="578942"/>
    <lineage>
        <taxon>Bacteria</taxon>
        <taxon>Pseudomonadati</taxon>
        <taxon>Pseudomonadota</taxon>
        <taxon>Gammaproteobacteria</taxon>
        <taxon>Lysobacterales</taxon>
        <taxon>Rhodanobacteraceae</taxon>
        <taxon>Dokdonella</taxon>
    </lineage>
</organism>
<protein>
    <submittedName>
        <fullName evidence="6">Metallo-beta-lactamase superfamily protein</fullName>
    </submittedName>
</protein>
<dbReference type="PANTHER" id="PTHR42978:SF3">
    <property type="entry name" value="BLR3078 PROTEIN"/>
    <property type="match status" value="1"/>
</dbReference>
<evidence type="ECO:0000256" key="4">
    <source>
        <dbReference type="ARBA" id="ARBA00022833"/>
    </source>
</evidence>
<comment type="similarity">
    <text evidence="1">Belongs to the metallo-beta-lactamase superfamily.</text>
</comment>
<dbReference type="PANTHER" id="PTHR42978">
    <property type="entry name" value="QUORUM-QUENCHING LACTONASE YTNP-RELATED-RELATED"/>
    <property type="match status" value="1"/>
</dbReference>
<evidence type="ECO:0000313" key="7">
    <source>
        <dbReference type="Proteomes" id="UP000198575"/>
    </source>
</evidence>
<dbReference type="Pfam" id="PF00753">
    <property type="entry name" value="Lactamase_B"/>
    <property type="match status" value="1"/>
</dbReference>
<dbReference type="OrthoDB" id="5443440at2"/>
<dbReference type="Gene3D" id="3.60.15.10">
    <property type="entry name" value="Ribonuclease Z/Hydroxyacylglutathione hydrolase-like"/>
    <property type="match status" value="1"/>
</dbReference>
<proteinExistence type="inferred from homology"/>
<reference evidence="6 7" key="1">
    <citation type="submission" date="2016-10" db="EMBL/GenBank/DDBJ databases">
        <authorList>
            <person name="de Groot N.N."/>
        </authorList>
    </citation>
    <scope>NUCLEOTIDE SEQUENCE [LARGE SCALE GENOMIC DNA]</scope>
    <source>
        <strain evidence="6 7">CGMCC 1.7659</strain>
    </source>
</reference>
<evidence type="ECO:0000256" key="1">
    <source>
        <dbReference type="ARBA" id="ARBA00007749"/>
    </source>
</evidence>
<dbReference type="RefSeq" id="WP_092410143.1">
    <property type="nucleotide sequence ID" value="NZ_FOVF01000033.1"/>
</dbReference>
<keyword evidence="2" id="KW-0479">Metal-binding</keyword>
<dbReference type="EMBL" id="FOVF01000033">
    <property type="protein sequence ID" value="SFN58212.1"/>
    <property type="molecule type" value="Genomic_DNA"/>
</dbReference>
<dbReference type="STRING" id="578942.SAMN05216289_13312"/>
<keyword evidence="4" id="KW-0862">Zinc</keyword>
<dbReference type="InterPro" id="IPR051013">
    <property type="entry name" value="MBL_superfamily_lactonases"/>
</dbReference>
<evidence type="ECO:0000259" key="5">
    <source>
        <dbReference type="SMART" id="SM00849"/>
    </source>
</evidence>
<dbReference type="GO" id="GO:0046872">
    <property type="term" value="F:metal ion binding"/>
    <property type="evidence" value="ECO:0007669"/>
    <property type="project" value="UniProtKB-KW"/>
</dbReference>
<evidence type="ECO:0000256" key="3">
    <source>
        <dbReference type="ARBA" id="ARBA00022801"/>
    </source>
</evidence>
<evidence type="ECO:0000256" key="2">
    <source>
        <dbReference type="ARBA" id="ARBA00022723"/>
    </source>
</evidence>
<dbReference type="GO" id="GO:0016787">
    <property type="term" value="F:hydrolase activity"/>
    <property type="evidence" value="ECO:0007669"/>
    <property type="project" value="UniProtKB-KW"/>
</dbReference>
<dbReference type="SUPFAM" id="SSF56281">
    <property type="entry name" value="Metallo-hydrolase/oxidoreductase"/>
    <property type="match status" value="1"/>
</dbReference>
<feature type="domain" description="Metallo-beta-lactamase" evidence="5">
    <location>
        <begin position="78"/>
        <end position="296"/>
    </location>
</feature>
<accession>A0A1I5A6V6</accession>
<sequence length="309" mass="33655">MRRFFKWLGGFLLVLLVLNVWMFWPVRLAVPLLDASIDLPAAHPPPDMAIYALPTGAMHSQAVFAYRGGTPGEHRDFTMTAYLVRHPRGDLLIDSGFGTQVDAQFARLPMLMQVTSTYSKGTPAARQLAAAGIEPGSLAGVLLTHAHWDHVSGMTDLPGVPAWLPEAEAAFVHGDLPMAAIAHSMPNLALRPYAFADTPYLGYARSFDVWGDGSIVVVPAPGHTSGSVVIFVTLPGARYAFVGDIVWQSEGIERPAERPWISRHLVDLDGDQVRAQIEHLAALHQRFPQIVMVPAHDARPTAAMPRLTP</sequence>
<dbReference type="SMART" id="SM00849">
    <property type="entry name" value="Lactamase_B"/>
    <property type="match status" value="1"/>
</dbReference>
<evidence type="ECO:0000313" key="6">
    <source>
        <dbReference type="EMBL" id="SFN58212.1"/>
    </source>
</evidence>
<dbReference type="InterPro" id="IPR036866">
    <property type="entry name" value="RibonucZ/Hydroxyglut_hydro"/>
</dbReference>